<evidence type="ECO:0000313" key="3">
    <source>
        <dbReference type="Proteomes" id="UP000003704"/>
    </source>
</evidence>
<sequence>MTLIYSFPAVVDARAHTLVLGSMPGALSLQANQYYAHPQNAFWRIMGDLFGAHRELAYPDRLRLLQHHGLALWDVLKCCIRQGSLDSSIFEDSIEPNDLATLLRDHPRIERVFFNGSKAEQSFKRYVRLPALASPPRFARLPSTSPAHATLNYAAKLEAWRLLLSPPAARKGPCEASPS</sequence>
<dbReference type="Proteomes" id="UP000003704">
    <property type="component" value="Unassembled WGS sequence"/>
</dbReference>
<dbReference type="SUPFAM" id="SSF52141">
    <property type="entry name" value="Uracil-DNA glycosylase-like"/>
    <property type="match status" value="1"/>
</dbReference>
<dbReference type="NCBIfam" id="TIGR04274">
    <property type="entry name" value="hypoxanDNAglyco"/>
    <property type="match status" value="1"/>
</dbReference>
<reference evidence="2 3" key="1">
    <citation type="journal article" date="2012" name="J. Bacteriol.">
        <title>Genome Sequence of n-Alkane-Degrading Hydrocarboniphaga effusa Strain AP103T (ATCC BAA-332T).</title>
        <authorList>
            <person name="Chang H.K."/>
            <person name="Zylstra G.J."/>
            <person name="Chae J.C."/>
        </authorList>
    </citation>
    <scope>NUCLEOTIDE SEQUENCE [LARGE SCALE GENOMIC DNA]</scope>
    <source>
        <strain evidence="2 3">AP103</strain>
    </source>
</reference>
<keyword evidence="3" id="KW-1185">Reference proteome</keyword>
<dbReference type="CDD" id="cd10032">
    <property type="entry name" value="UDG-F6_HDG"/>
    <property type="match status" value="1"/>
</dbReference>
<accession>I7ZBD9</accession>
<dbReference type="AlphaFoldDB" id="I7ZBD9"/>
<gene>
    <name evidence="2" type="ORF">WQQ_25290</name>
</gene>
<dbReference type="InterPro" id="IPR005122">
    <property type="entry name" value="Uracil-DNA_glycosylase-like"/>
</dbReference>
<dbReference type="STRING" id="1172194.WQQ_25290"/>
<dbReference type="Pfam" id="PF03167">
    <property type="entry name" value="UDG"/>
    <property type="match status" value="1"/>
</dbReference>
<evidence type="ECO:0000259" key="1">
    <source>
        <dbReference type="SMART" id="SM00986"/>
    </source>
</evidence>
<protein>
    <recommendedName>
        <fullName evidence="1">Uracil-DNA glycosylase-like domain-containing protein</fullName>
    </recommendedName>
</protein>
<proteinExistence type="predicted"/>
<dbReference type="SMART" id="SM00987">
    <property type="entry name" value="UreE_C"/>
    <property type="match status" value="1"/>
</dbReference>
<dbReference type="InterPro" id="IPR026353">
    <property type="entry name" value="Hypoxan-DNA_Glyclase"/>
</dbReference>
<dbReference type="OrthoDB" id="9799921at2"/>
<dbReference type="InterPro" id="IPR036895">
    <property type="entry name" value="Uracil-DNA_glycosylase-like_sf"/>
</dbReference>
<dbReference type="Gene3D" id="3.40.470.10">
    <property type="entry name" value="Uracil-DNA glycosylase-like domain"/>
    <property type="match status" value="1"/>
</dbReference>
<dbReference type="RefSeq" id="WP_007185472.1">
    <property type="nucleotide sequence ID" value="NZ_AKGD01000002.1"/>
</dbReference>
<organism evidence="2 3">
    <name type="scientific">Hydrocarboniphaga effusa AP103</name>
    <dbReference type="NCBI Taxonomy" id="1172194"/>
    <lineage>
        <taxon>Bacteria</taxon>
        <taxon>Pseudomonadati</taxon>
        <taxon>Pseudomonadota</taxon>
        <taxon>Gammaproteobacteria</taxon>
        <taxon>Nevskiales</taxon>
        <taxon>Nevskiaceae</taxon>
        <taxon>Hydrocarboniphaga</taxon>
    </lineage>
</organism>
<evidence type="ECO:0000313" key="2">
    <source>
        <dbReference type="EMBL" id="EIT68947.1"/>
    </source>
</evidence>
<dbReference type="EMBL" id="AKGD01000002">
    <property type="protein sequence ID" value="EIT68947.1"/>
    <property type="molecule type" value="Genomic_DNA"/>
</dbReference>
<name>I7ZBD9_9GAMM</name>
<comment type="caution">
    <text evidence="2">The sequence shown here is derived from an EMBL/GenBank/DDBJ whole genome shotgun (WGS) entry which is preliminary data.</text>
</comment>
<dbReference type="PATRIC" id="fig|1172194.4.peg.2443"/>
<dbReference type="SMART" id="SM00986">
    <property type="entry name" value="UDG"/>
    <property type="match status" value="1"/>
</dbReference>
<feature type="domain" description="Uracil-DNA glycosylase-like" evidence="1">
    <location>
        <begin position="8"/>
        <end position="164"/>
    </location>
</feature>